<dbReference type="EMBL" id="FRAR01000034">
    <property type="protein sequence ID" value="SHK96612.1"/>
    <property type="molecule type" value="Genomic_DNA"/>
</dbReference>
<keyword evidence="3" id="KW-1185">Reference proteome</keyword>
<evidence type="ECO:0000313" key="2">
    <source>
        <dbReference type="EMBL" id="SHK96612.1"/>
    </source>
</evidence>
<organism evidence="2 3">
    <name type="scientific">Desulforamulus aeronauticus DSM 10349</name>
    <dbReference type="NCBI Taxonomy" id="1121421"/>
    <lineage>
        <taxon>Bacteria</taxon>
        <taxon>Bacillati</taxon>
        <taxon>Bacillota</taxon>
        <taxon>Clostridia</taxon>
        <taxon>Eubacteriales</taxon>
        <taxon>Peptococcaceae</taxon>
        <taxon>Desulforamulus</taxon>
    </lineage>
</organism>
<evidence type="ECO:0008006" key="4">
    <source>
        <dbReference type="Google" id="ProtNLM"/>
    </source>
</evidence>
<reference evidence="3" key="1">
    <citation type="submission" date="2016-11" db="EMBL/GenBank/DDBJ databases">
        <authorList>
            <person name="Varghese N."/>
            <person name="Submissions S."/>
        </authorList>
    </citation>
    <scope>NUCLEOTIDE SEQUENCE [LARGE SCALE GENOMIC DNA]</scope>
    <source>
        <strain evidence="3">DSM 10349</strain>
    </source>
</reference>
<feature type="signal peptide" evidence="1">
    <location>
        <begin position="1"/>
        <end position="25"/>
    </location>
</feature>
<accession>A0A1M6WS75</accession>
<sequence length="76" mass="8134">MRPLIERLKSRKLVMALVAAAVAGAKVYYTDLPEDAIYTVVAALMGYAAIEGAVDAAGQLAKWVADKNKKLPEDAK</sequence>
<dbReference type="STRING" id="1121421.SAMN02745123_03743"/>
<protein>
    <recommendedName>
        <fullName evidence="4">Holin</fullName>
    </recommendedName>
</protein>
<feature type="chain" id="PRO_5039164826" description="Holin" evidence="1">
    <location>
        <begin position="26"/>
        <end position="76"/>
    </location>
</feature>
<evidence type="ECO:0000313" key="3">
    <source>
        <dbReference type="Proteomes" id="UP000183997"/>
    </source>
</evidence>
<dbReference type="OrthoDB" id="2112517at2"/>
<dbReference type="AlphaFoldDB" id="A0A1M6WS75"/>
<dbReference type="Proteomes" id="UP000183997">
    <property type="component" value="Unassembled WGS sequence"/>
</dbReference>
<dbReference type="RefSeq" id="WP_072917370.1">
    <property type="nucleotide sequence ID" value="NZ_FRAR01000034.1"/>
</dbReference>
<evidence type="ECO:0000256" key="1">
    <source>
        <dbReference type="SAM" id="SignalP"/>
    </source>
</evidence>
<proteinExistence type="predicted"/>
<keyword evidence="1" id="KW-0732">Signal</keyword>
<gene>
    <name evidence="2" type="ORF">SAMN02745123_03743</name>
</gene>
<name>A0A1M6WS75_9FIRM</name>